<dbReference type="EMBL" id="LT981265">
    <property type="protein sequence ID" value="SPC34255.1"/>
    <property type="molecule type" value="Genomic_DNA"/>
</dbReference>
<dbReference type="SUPFAM" id="SSF48179">
    <property type="entry name" value="6-phosphogluconate dehydrogenase C-terminal domain-like"/>
    <property type="match status" value="1"/>
</dbReference>
<dbReference type="GO" id="GO:0051287">
    <property type="term" value="F:NAD binding"/>
    <property type="evidence" value="ECO:0007669"/>
    <property type="project" value="InterPro"/>
</dbReference>
<organism evidence="5 6">
    <name type="scientific">Candidatus Nitrosocaldus cavascurensis</name>
    <dbReference type="NCBI Taxonomy" id="2058097"/>
    <lineage>
        <taxon>Archaea</taxon>
        <taxon>Nitrososphaerota</taxon>
        <taxon>Nitrososphaeria</taxon>
        <taxon>Candidatus Nitrosocaldales</taxon>
        <taxon>Candidatus Nitrosocaldaceae</taxon>
        <taxon>Candidatus Nitrosocaldus</taxon>
    </lineage>
</organism>
<dbReference type="InterPro" id="IPR029154">
    <property type="entry name" value="HIBADH-like_NADP-bd"/>
</dbReference>
<dbReference type="KEGG" id="ncv:NCAV_1078"/>
<accession>A0A2K5ARK9</accession>
<evidence type="ECO:0000259" key="4">
    <source>
        <dbReference type="Pfam" id="PF14833"/>
    </source>
</evidence>
<evidence type="ECO:0000313" key="5">
    <source>
        <dbReference type="EMBL" id="SPC34255.1"/>
    </source>
</evidence>
<dbReference type="PANTHER" id="PTHR43580:SF2">
    <property type="entry name" value="CYTOKINE-LIKE NUCLEAR FACTOR N-PAC"/>
    <property type="match status" value="1"/>
</dbReference>
<evidence type="ECO:0000256" key="1">
    <source>
        <dbReference type="ARBA" id="ARBA00023002"/>
    </source>
</evidence>
<keyword evidence="6" id="KW-1185">Reference proteome</keyword>
<dbReference type="EC" id="1.1.1.60" evidence="5"/>
<proteinExistence type="predicted"/>
<sequence>MSKDVRIGLIGTGMMGSAIARRLLASGYMLTVYNRSRWKAEALKGYGAMVAETPMDVAKQVDLLITVVKDEHALEDVLFASNGVVYAKHYREGAKKGSDGSGGSSSSGDEWLTLADVSTINPFASKAIASRLNEHGIIMLDTPVMGGPQLAEQGNLVMMVGGSRGYFERFIDVFNRIAGRIFYIGGNGSAHTMKLALNLQIAMIAAALSEGILLVERSGLDPMLFLEILNSTYFKTGMSERKGPRMVKGEYEKSFALEMMLKDVKTINDAARALNISLPMASMLEQCYRLASKTELADKDYTALLEFLRIVNRDRVMKQS</sequence>
<feature type="domain" description="3-hydroxyisobutyrate dehydrogenase-like NAD-binding" evidence="4">
    <location>
        <begin position="188"/>
        <end position="307"/>
    </location>
</feature>
<dbReference type="RefSeq" id="WP_103287049.1">
    <property type="nucleotide sequence ID" value="NZ_LT981265.1"/>
</dbReference>
<dbReference type="Pfam" id="PF14833">
    <property type="entry name" value="NAD_binding_11"/>
    <property type="match status" value="1"/>
</dbReference>
<dbReference type="InterPro" id="IPR051265">
    <property type="entry name" value="HIBADH-related_NP60_sf"/>
</dbReference>
<reference evidence="6" key="1">
    <citation type="submission" date="2018-01" db="EMBL/GenBank/DDBJ databases">
        <authorList>
            <person name="Kerou L M."/>
        </authorList>
    </citation>
    <scope>NUCLEOTIDE SEQUENCE [LARGE SCALE GENOMIC DNA]</scope>
    <source>
        <strain evidence="6">SCU2</strain>
    </source>
</reference>
<dbReference type="Proteomes" id="UP000236248">
    <property type="component" value="Chromosome NCAV"/>
</dbReference>
<keyword evidence="2" id="KW-0520">NAD</keyword>
<dbReference type="InterPro" id="IPR015815">
    <property type="entry name" value="HIBADH-related"/>
</dbReference>
<feature type="domain" description="6-phosphogluconate dehydrogenase NADP-binding" evidence="3">
    <location>
        <begin position="6"/>
        <end position="185"/>
    </location>
</feature>
<evidence type="ECO:0000256" key="2">
    <source>
        <dbReference type="ARBA" id="ARBA00023027"/>
    </source>
</evidence>
<protein>
    <submittedName>
        <fullName evidence="5">Putative 2-hydroxy-3-oxopropionate reductase</fullName>
        <ecNumber evidence="5">1.1.1.60</ecNumber>
    </submittedName>
</protein>
<dbReference type="InterPro" id="IPR008927">
    <property type="entry name" value="6-PGluconate_DH-like_C_sf"/>
</dbReference>
<dbReference type="Gene3D" id="3.40.50.720">
    <property type="entry name" value="NAD(P)-binding Rossmann-like Domain"/>
    <property type="match status" value="1"/>
</dbReference>
<dbReference type="SUPFAM" id="SSF51735">
    <property type="entry name" value="NAD(P)-binding Rossmann-fold domains"/>
    <property type="match status" value="1"/>
</dbReference>
<dbReference type="PANTHER" id="PTHR43580">
    <property type="entry name" value="OXIDOREDUCTASE GLYR1-RELATED"/>
    <property type="match status" value="1"/>
</dbReference>
<evidence type="ECO:0000259" key="3">
    <source>
        <dbReference type="Pfam" id="PF03446"/>
    </source>
</evidence>
<evidence type="ECO:0000313" key="6">
    <source>
        <dbReference type="Proteomes" id="UP000236248"/>
    </source>
</evidence>
<dbReference type="GO" id="GO:0050661">
    <property type="term" value="F:NADP binding"/>
    <property type="evidence" value="ECO:0007669"/>
    <property type="project" value="InterPro"/>
</dbReference>
<gene>
    <name evidence="5" type="primary">garR</name>
    <name evidence="5" type="ORF">NCAV_1078</name>
</gene>
<dbReference type="GeneID" id="41595100"/>
<dbReference type="AlphaFoldDB" id="A0A2K5ARK9"/>
<dbReference type="InterPro" id="IPR006115">
    <property type="entry name" value="6PGDH_NADP-bd"/>
</dbReference>
<dbReference type="GO" id="GO:0008679">
    <property type="term" value="F:2-hydroxy-3-oxopropionate reductase activity"/>
    <property type="evidence" value="ECO:0007669"/>
    <property type="project" value="UniProtKB-EC"/>
</dbReference>
<dbReference type="Pfam" id="PF03446">
    <property type="entry name" value="NAD_binding_2"/>
    <property type="match status" value="1"/>
</dbReference>
<keyword evidence="1 5" id="KW-0560">Oxidoreductase</keyword>
<dbReference type="Gene3D" id="1.10.1040.10">
    <property type="entry name" value="N-(1-d-carboxylethyl)-l-norvaline Dehydrogenase, domain 2"/>
    <property type="match status" value="1"/>
</dbReference>
<dbReference type="InterPro" id="IPR013328">
    <property type="entry name" value="6PGD_dom2"/>
</dbReference>
<dbReference type="PIRSF" id="PIRSF000103">
    <property type="entry name" value="HIBADH"/>
    <property type="match status" value="1"/>
</dbReference>
<name>A0A2K5ARK9_9ARCH</name>
<dbReference type="InterPro" id="IPR036291">
    <property type="entry name" value="NAD(P)-bd_dom_sf"/>
</dbReference>